<organism evidence="1 2">
    <name type="scientific">Tabrizicola soli</name>
    <dbReference type="NCBI Taxonomy" id="2185115"/>
    <lineage>
        <taxon>Bacteria</taxon>
        <taxon>Pseudomonadati</taxon>
        <taxon>Pseudomonadota</taxon>
        <taxon>Alphaproteobacteria</taxon>
        <taxon>Rhodobacterales</taxon>
        <taxon>Paracoccaceae</taxon>
        <taxon>Tabrizicola</taxon>
    </lineage>
</organism>
<comment type="caution">
    <text evidence="1">The sequence shown here is derived from an EMBL/GenBank/DDBJ whole genome shotgun (WGS) entry which is preliminary data.</text>
</comment>
<dbReference type="RefSeq" id="WP_197644609.1">
    <property type="nucleotide sequence ID" value="NZ_JAEACP010000012.1"/>
</dbReference>
<keyword evidence="2" id="KW-1185">Reference proteome</keyword>
<evidence type="ECO:0008006" key="3">
    <source>
        <dbReference type="Google" id="ProtNLM"/>
    </source>
</evidence>
<evidence type="ECO:0000313" key="2">
    <source>
        <dbReference type="Proteomes" id="UP001595445"/>
    </source>
</evidence>
<proteinExistence type="predicted"/>
<evidence type="ECO:0000313" key="1">
    <source>
        <dbReference type="EMBL" id="MFC3088537.1"/>
    </source>
</evidence>
<reference evidence="2" key="1">
    <citation type="journal article" date="2019" name="Int. J. Syst. Evol. Microbiol.">
        <title>The Global Catalogue of Microorganisms (GCM) 10K type strain sequencing project: providing services to taxonomists for standard genome sequencing and annotation.</title>
        <authorList>
            <consortium name="The Broad Institute Genomics Platform"/>
            <consortium name="The Broad Institute Genome Sequencing Center for Infectious Disease"/>
            <person name="Wu L."/>
            <person name="Ma J."/>
        </authorList>
    </citation>
    <scope>NUCLEOTIDE SEQUENCE [LARGE SCALE GENOMIC DNA]</scope>
    <source>
        <strain evidence="2">KCTC 62102</strain>
    </source>
</reference>
<dbReference type="EMBL" id="JBHRSM010000053">
    <property type="protein sequence ID" value="MFC3088537.1"/>
    <property type="molecule type" value="Genomic_DNA"/>
</dbReference>
<sequence length="121" mass="13056">MMNILAKIGLGSWIRLGLATLAALALAWVVIELRAGARAAAEVARLEGELTLANAALEAERDLLDRRTNDMAAQIRLLKNAVERAAEDAAEAAAFEDRIQDFGPAVPVPPLVERTLREVFP</sequence>
<gene>
    <name evidence="1" type="ORF">ACFOD6_21065</name>
</gene>
<protein>
    <recommendedName>
        <fullName evidence="3">DUF2570 domain-containing protein</fullName>
    </recommendedName>
</protein>
<accession>A0ABV7DZG8</accession>
<dbReference type="Proteomes" id="UP001595445">
    <property type="component" value="Unassembled WGS sequence"/>
</dbReference>
<name>A0ABV7DZG8_9RHOB</name>